<reference evidence="2 3" key="1">
    <citation type="submission" date="2019-09" db="EMBL/GenBank/DDBJ databases">
        <title>Draft genome of the ectomycorrhizal ascomycete Sphaerosporella brunnea.</title>
        <authorList>
            <consortium name="DOE Joint Genome Institute"/>
            <person name="Benucci G.M."/>
            <person name="Marozzi G."/>
            <person name="Antonielli L."/>
            <person name="Sanchez S."/>
            <person name="Marco P."/>
            <person name="Wang X."/>
            <person name="Falini L.B."/>
            <person name="Barry K."/>
            <person name="Haridas S."/>
            <person name="Lipzen A."/>
            <person name="Labutti K."/>
            <person name="Grigoriev I.V."/>
            <person name="Murat C."/>
            <person name="Martin F."/>
            <person name="Albertini E."/>
            <person name="Donnini D."/>
            <person name="Bonito G."/>
        </authorList>
    </citation>
    <scope>NUCLEOTIDE SEQUENCE [LARGE SCALE GENOMIC DNA]</scope>
    <source>
        <strain evidence="2 3">Sb_GMNB300</strain>
    </source>
</reference>
<dbReference type="Pfam" id="PF00651">
    <property type="entry name" value="BTB"/>
    <property type="match status" value="1"/>
</dbReference>
<accession>A0A5J5EGM8</accession>
<dbReference type="InterPro" id="IPR000210">
    <property type="entry name" value="BTB/POZ_dom"/>
</dbReference>
<dbReference type="PANTHER" id="PTHR38119:SF1">
    <property type="entry name" value="BTB DOMAIN-CONTAINING PROTEIN"/>
    <property type="match status" value="1"/>
</dbReference>
<evidence type="ECO:0000313" key="3">
    <source>
        <dbReference type="Proteomes" id="UP000326924"/>
    </source>
</evidence>
<dbReference type="InParanoid" id="A0A5J5EGM8"/>
<dbReference type="InterPro" id="IPR058317">
    <property type="entry name" value="DUF8004"/>
</dbReference>
<evidence type="ECO:0000259" key="1">
    <source>
        <dbReference type="PROSITE" id="PS50097"/>
    </source>
</evidence>
<name>A0A5J5EGM8_9PEZI</name>
<dbReference type="Gene3D" id="3.30.710.10">
    <property type="entry name" value="Potassium Channel Kv1.1, Chain A"/>
    <property type="match status" value="1"/>
</dbReference>
<comment type="caution">
    <text evidence="2">The sequence shown here is derived from an EMBL/GenBank/DDBJ whole genome shotgun (WGS) entry which is preliminary data.</text>
</comment>
<dbReference type="OrthoDB" id="5280838at2759"/>
<feature type="domain" description="BTB" evidence="1">
    <location>
        <begin position="64"/>
        <end position="95"/>
    </location>
</feature>
<keyword evidence="3" id="KW-1185">Reference proteome</keyword>
<protein>
    <recommendedName>
        <fullName evidence="1">BTB domain-containing protein</fullName>
    </recommendedName>
</protein>
<sequence length="362" mass="41095">MPSHTENDEGNEYINDINEYIDDGHKADSDEDDSGKDGSGFKVMKLTKMVAVNAIVFSRSSAPCDVEISIGTDVYHLHRVILCEYSLFFDKSLSETWWREKNTHHGLDGIKYRYHLVLDKDDLVLSMVEPVPADQVDATEMVQVPEKLRAAYADLFKVFYKQACSIEYQGLGPIQDLVNLADQYMCLKSVAFVLESMVLKWMLFSGAANLPDDSPELLLLAKKIRSKELFNDAFVHVVGLVNERPDRIKTVSPELQQMVCDVQMDLAKKQSVVDRYLAWWLLETPVPDVALALKEHCHQGAGTLYSKLYHLLRNCAMFDKGTEAGKCLGELVEKTLLWDLAEYPHLTCARCPDYPWSSEGEW</sequence>
<dbReference type="Proteomes" id="UP000326924">
    <property type="component" value="Unassembled WGS sequence"/>
</dbReference>
<evidence type="ECO:0000313" key="2">
    <source>
        <dbReference type="EMBL" id="KAA8894444.1"/>
    </source>
</evidence>
<proteinExistence type="predicted"/>
<gene>
    <name evidence="2" type="ORF">FN846DRAFT_922967</name>
</gene>
<dbReference type="SUPFAM" id="SSF54695">
    <property type="entry name" value="POZ domain"/>
    <property type="match status" value="1"/>
</dbReference>
<organism evidence="2 3">
    <name type="scientific">Sphaerosporella brunnea</name>
    <dbReference type="NCBI Taxonomy" id="1250544"/>
    <lineage>
        <taxon>Eukaryota</taxon>
        <taxon>Fungi</taxon>
        <taxon>Dikarya</taxon>
        <taxon>Ascomycota</taxon>
        <taxon>Pezizomycotina</taxon>
        <taxon>Pezizomycetes</taxon>
        <taxon>Pezizales</taxon>
        <taxon>Pyronemataceae</taxon>
        <taxon>Sphaerosporella</taxon>
    </lineage>
</organism>
<dbReference type="Pfam" id="PF26013">
    <property type="entry name" value="DUF8004"/>
    <property type="match status" value="1"/>
</dbReference>
<dbReference type="PANTHER" id="PTHR38119">
    <property type="entry name" value="BTB DOMAIN-CONTAINING PROTEIN-RELATED"/>
    <property type="match status" value="1"/>
</dbReference>
<dbReference type="InterPro" id="IPR011333">
    <property type="entry name" value="SKP1/BTB/POZ_sf"/>
</dbReference>
<dbReference type="PROSITE" id="PS50097">
    <property type="entry name" value="BTB"/>
    <property type="match status" value="1"/>
</dbReference>
<dbReference type="EMBL" id="VXIS01000339">
    <property type="protein sequence ID" value="KAA8894444.1"/>
    <property type="molecule type" value="Genomic_DNA"/>
</dbReference>
<dbReference type="AlphaFoldDB" id="A0A5J5EGM8"/>